<dbReference type="AlphaFoldDB" id="K1TL68"/>
<evidence type="ECO:0000256" key="6">
    <source>
        <dbReference type="ARBA" id="ARBA00022833"/>
    </source>
</evidence>
<comment type="similarity">
    <text evidence="2">Belongs to the metallo-dependent hydrolases superfamily. Adenosine and AMP deaminases family.</text>
</comment>
<evidence type="ECO:0000256" key="5">
    <source>
        <dbReference type="ARBA" id="ARBA00022801"/>
    </source>
</evidence>
<evidence type="ECO:0000259" key="7">
    <source>
        <dbReference type="Pfam" id="PF00962"/>
    </source>
</evidence>
<keyword evidence="6" id="KW-0862">Zinc</keyword>
<evidence type="ECO:0000256" key="2">
    <source>
        <dbReference type="ARBA" id="ARBA00006676"/>
    </source>
</evidence>
<evidence type="ECO:0000256" key="4">
    <source>
        <dbReference type="ARBA" id="ARBA00022723"/>
    </source>
</evidence>
<name>K1TL68_9ZZZZ</name>
<dbReference type="GO" id="GO:0046872">
    <property type="term" value="F:metal ion binding"/>
    <property type="evidence" value="ECO:0007669"/>
    <property type="project" value="UniProtKB-KW"/>
</dbReference>
<protein>
    <recommendedName>
        <fullName evidence="3">adenosine deaminase</fullName>
        <ecNumber evidence="3">3.5.4.4</ecNumber>
    </recommendedName>
</protein>
<dbReference type="GO" id="GO:0005829">
    <property type="term" value="C:cytosol"/>
    <property type="evidence" value="ECO:0007669"/>
    <property type="project" value="TreeGrafter"/>
</dbReference>
<reference evidence="8" key="1">
    <citation type="journal article" date="2013" name="Environ. Microbiol.">
        <title>Microbiota from the distal guts of lean and obese adolescents exhibit partial functional redundancy besides clear differences in community structure.</title>
        <authorList>
            <person name="Ferrer M."/>
            <person name="Ruiz A."/>
            <person name="Lanza F."/>
            <person name="Haange S.B."/>
            <person name="Oberbach A."/>
            <person name="Till H."/>
            <person name="Bargiela R."/>
            <person name="Campoy C."/>
            <person name="Segura M.T."/>
            <person name="Richter M."/>
            <person name="von Bergen M."/>
            <person name="Seifert J."/>
            <person name="Suarez A."/>
        </authorList>
    </citation>
    <scope>NUCLEOTIDE SEQUENCE</scope>
</reference>
<dbReference type="GO" id="GO:0004000">
    <property type="term" value="F:adenosine deaminase activity"/>
    <property type="evidence" value="ECO:0007669"/>
    <property type="project" value="UniProtKB-ARBA"/>
</dbReference>
<evidence type="ECO:0000256" key="1">
    <source>
        <dbReference type="ARBA" id="ARBA00001947"/>
    </source>
</evidence>
<organism evidence="8">
    <name type="scientific">human gut metagenome</name>
    <dbReference type="NCBI Taxonomy" id="408170"/>
    <lineage>
        <taxon>unclassified sequences</taxon>
        <taxon>metagenomes</taxon>
        <taxon>organismal metagenomes</taxon>
    </lineage>
</organism>
<sequence length="101" mass="11356">TSNEFILGVKGSEHPVSLYHQAGVPVIISTDDPGILRTSLTEQYTLAVVRYGFSYEEIKSFVLNSITYAFLADDDKTELINKFNDLFGKFTHHCPPPFTLK</sequence>
<dbReference type="SUPFAM" id="SSF51556">
    <property type="entry name" value="Metallo-dependent hydrolases"/>
    <property type="match status" value="1"/>
</dbReference>
<dbReference type="PANTHER" id="PTHR11409:SF43">
    <property type="entry name" value="ADENOSINE DEAMINASE"/>
    <property type="match status" value="1"/>
</dbReference>
<dbReference type="Pfam" id="PF00962">
    <property type="entry name" value="A_deaminase"/>
    <property type="match status" value="1"/>
</dbReference>
<dbReference type="GO" id="GO:0046103">
    <property type="term" value="P:inosine biosynthetic process"/>
    <property type="evidence" value="ECO:0007669"/>
    <property type="project" value="TreeGrafter"/>
</dbReference>
<dbReference type="PANTHER" id="PTHR11409">
    <property type="entry name" value="ADENOSINE DEAMINASE"/>
    <property type="match status" value="1"/>
</dbReference>
<evidence type="ECO:0000256" key="3">
    <source>
        <dbReference type="ARBA" id="ARBA00012784"/>
    </source>
</evidence>
<dbReference type="EMBL" id="AJWY01003922">
    <property type="protein sequence ID" value="EKC73862.1"/>
    <property type="molecule type" value="Genomic_DNA"/>
</dbReference>
<keyword evidence="5 8" id="KW-0378">Hydrolase</keyword>
<feature type="non-terminal residue" evidence="8">
    <location>
        <position position="1"/>
    </location>
</feature>
<keyword evidence="4" id="KW-0479">Metal-binding</keyword>
<gene>
    <name evidence="8" type="ORF">LEA_06014</name>
</gene>
<dbReference type="GO" id="GO:0006154">
    <property type="term" value="P:adenosine catabolic process"/>
    <property type="evidence" value="ECO:0007669"/>
    <property type="project" value="TreeGrafter"/>
</dbReference>
<dbReference type="InterPro" id="IPR001365">
    <property type="entry name" value="A_deaminase_dom"/>
</dbReference>
<dbReference type="GO" id="GO:0043103">
    <property type="term" value="P:hypoxanthine salvage"/>
    <property type="evidence" value="ECO:0007669"/>
    <property type="project" value="TreeGrafter"/>
</dbReference>
<proteinExistence type="inferred from homology"/>
<dbReference type="Gene3D" id="3.20.20.140">
    <property type="entry name" value="Metal-dependent hydrolases"/>
    <property type="match status" value="1"/>
</dbReference>
<accession>K1TL68</accession>
<dbReference type="EC" id="3.5.4.4" evidence="3"/>
<comment type="caution">
    <text evidence="8">The sequence shown here is derived from an EMBL/GenBank/DDBJ whole genome shotgun (WGS) entry which is preliminary data.</text>
</comment>
<feature type="domain" description="Adenosine deaminase" evidence="7">
    <location>
        <begin position="12"/>
        <end position="83"/>
    </location>
</feature>
<evidence type="ECO:0000313" key="8">
    <source>
        <dbReference type="EMBL" id="EKC73862.1"/>
    </source>
</evidence>
<dbReference type="InterPro" id="IPR032466">
    <property type="entry name" value="Metal_Hydrolase"/>
</dbReference>
<comment type="cofactor">
    <cofactor evidence="1">
        <name>Zn(2+)</name>
        <dbReference type="ChEBI" id="CHEBI:29105"/>
    </cofactor>
</comment>
<dbReference type="InterPro" id="IPR006330">
    <property type="entry name" value="Ado/ade_deaminase"/>
</dbReference>